<dbReference type="InterPro" id="IPR015798">
    <property type="entry name" value="Cu_amine_oxidase_C"/>
</dbReference>
<dbReference type="AlphaFoldDB" id="A0AAD1ZV39"/>
<keyword evidence="4" id="KW-1185">Reference proteome</keyword>
<evidence type="ECO:0000313" key="3">
    <source>
        <dbReference type="EMBL" id="CAI9776330.1"/>
    </source>
</evidence>
<dbReference type="InterPro" id="IPR000269">
    <property type="entry name" value="Cu_amine_oxidase"/>
</dbReference>
<dbReference type="SUPFAM" id="SSF49998">
    <property type="entry name" value="Amine oxidase catalytic domain"/>
    <property type="match status" value="1"/>
</dbReference>
<evidence type="ECO:0000256" key="1">
    <source>
        <dbReference type="RuleBase" id="RU000672"/>
    </source>
</evidence>
<organism evidence="3 4">
    <name type="scientific">Fraxinus pennsylvanica</name>
    <dbReference type="NCBI Taxonomy" id="56036"/>
    <lineage>
        <taxon>Eukaryota</taxon>
        <taxon>Viridiplantae</taxon>
        <taxon>Streptophyta</taxon>
        <taxon>Embryophyta</taxon>
        <taxon>Tracheophyta</taxon>
        <taxon>Spermatophyta</taxon>
        <taxon>Magnoliopsida</taxon>
        <taxon>eudicotyledons</taxon>
        <taxon>Gunneridae</taxon>
        <taxon>Pentapetalae</taxon>
        <taxon>asterids</taxon>
        <taxon>lamiids</taxon>
        <taxon>Lamiales</taxon>
        <taxon>Oleaceae</taxon>
        <taxon>Oleeae</taxon>
        <taxon>Fraxinus</taxon>
    </lineage>
</organism>
<dbReference type="PANTHER" id="PTHR10638:SF71">
    <property type="entry name" value="AMINE OXIDASE"/>
    <property type="match status" value="1"/>
</dbReference>
<name>A0AAD1ZV39_9LAMI</name>
<proteinExistence type="inferred from homology"/>
<comment type="PTM">
    <text evidence="1">Topaquinone (TPQ) is generated by copper-dependent autoxidation of a specific tyrosyl residue.</text>
</comment>
<dbReference type="EMBL" id="OU503049">
    <property type="protein sequence ID" value="CAI9776330.1"/>
    <property type="molecule type" value="Genomic_DNA"/>
</dbReference>
<dbReference type="InterPro" id="IPR036460">
    <property type="entry name" value="Cu_amine_oxidase_C_sf"/>
</dbReference>
<dbReference type="GO" id="GO:0008131">
    <property type="term" value="F:primary methylamine oxidase activity"/>
    <property type="evidence" value="ECO:0007669"/>
    <property type="project" value="InterPro"/>
</dbReference>
<comment type="cofactor">
    <cofactor evidence="1">
        <name>Cu cation</name>
        <dbReference type="ChEBI" id="CHEBI:23378"/>
    </cofactor>
    <text evidence="1">Contains 1 topaquinone per subunit.</text>
</comment>
<dbReference type="GO" id="GO:0048038">
    <property type="term" value="F:quinone binding"/>
    <property type="evidence" value="ECO:0007669"/>
    <property type="project" value="InterPro"/>
</dbReference>
<dbReference type="EC" id="1.4.3.-" evidence="1"/>
<protein>
    <recommendedName>
        <fullName evidence="1">Amine oxidase</fullName>
        <ecNumber evidence="1">1.4.3.-</ecNumber>
    </recommendedName>
</protein>
<dbReference type="Pfam" id="PF01179">
    <property type="entry name" value="Cu_amine_oxid"/>
    <property type="match status" value="1"/>
</dbReference>
<keyword evidence="1" id="KW-0186">Copper</keyword>
<gene>
    <name evidence="3" type="ORF">FPE_LOCUS23760</name>
</gene>
<keyword evidence="1" id="KW-0479">Metal-binding</keyword>
<dbReference type="GO" id="GO:0005507">
    <property type="term" value="F:copper ion binding"/>
    <property type="evidence" value="ECO:0007669"/>
    <property type="project" value="InterPro"/>
</dbReference>
<dbReference type="GO" id="GO:0009308">
    <property type="term" value="P:amine metabolic process"/>
    <property type="evidence" value="ECO:0007669"/>
    <property type="project" value="UniProtKB-UniRule"/>
</dbReference>
<reference evidence="3" key="1">
    <citation type="submission" date="2023-05" db="EMBL/GenBank/DDBJ databases">
        <authorList>
            <person name="Huff M."/>
        </authorList>
    </citation>
    <scope>NUCLEOTIDE SEQUENCE</scope>
</reference>
<sequence length="99" mass="11241">MDLMGEWYYRTFLDAGEFRIGLCKDPLKPLRDCPEKAVFENGYFIMQDGKPAKISNAFCLFELCVGDIPWRHILSSSTSKSSLTISLTLCSSTNSELQY</sequence>
<evidence type="ECO:0000259" key="2">
    <source>
        <dbReference type="Pfam" id="PF01179"/>
    </source>
</evidence>
<comment type="similarity">
    <text evidence="1">Belongs to the copper/topaquinone oxidase family.</text>
</comment>
<evidence type="ECO:0000313" key="4">
    <source>
        <dbReference type="Proteomes" id="UP000834106"/>
    </source>
</evidence>
<dbReference type="Proteomes" id="UP000834106">
    <property type="component" value="Chromosome 14"/>
</dbReference>
<feature type="domain" description="Copper amine oxidase catalytic" evidence="2">
    <location>
        <begin position="6"/>
        <end position="83"/>
    </location>
</feature>
<keyword evidence="1" id="KW-0560">Oxidoreductase</keyword>
<accession>A0AAD1ZV39</accession>
<dbReference type="PANTHER" id="PTHR10638">
    <property type="entry name" value="COPPER AMINE OXIDASE"/>
    <property type="match status" value="1"/>
</dbReference>
<dbReference type="Gene3D" id="2.70.98.20">
    <property type="entry name" value="Copper amine oxidase, catalytic domain"/>
    <property type="match status" value="1"/>
</dbReference>
<keyword evidence="1" id="KW-0801">TPQ</keyword>